<dbReference type="OrthoDB" id="92161at2759"/>
<feature type="region of interest" description="Disordered" evidence="1">
    <location>
        <begin position="291"/>
        <end position="313"/>
    </location>
</feature>
<dbReference type="EMBL" id="JABCKI010006223">
    <property type="protein sequence ID" value="KAG5634950.1"/>
    <property type="molecule type" value="Genomic_DNA"/>
</dbReference>
<evidence type="ECO:0000313" key="3">
    <source>
        <dbReference type="EMBL" id="KAG5634950.1"/>
    </source>
</evidence>
<gene>
    <name evidence="3" type="ORF">H0H81_000222</name>
</gene>
<dbReference type="InterPro" id="IPR029062">
    <property type="entry name" value="Class_I_gatase-like"/>
</dbReference>
<sequence>MPTKIALILSAEIPDPLISEFGNYHSLFHKLLRLSHPVLGTEFVLDPYDVVHKMEYPSEEQLDSYYDALLYSGSPAAASSDKLEWINKLVAFTARVANEKLHLKIIAICFGHQIICKTLGSPCVPNKDWEVGPTKVKLTDIGKRVFGIKKLRSTGTPLTRCRTFTTQIIQEIHTEHVPAVPPNFHLLGSSRLTPNQGMVRFRDGPHVDEHHHDHGYKHHHHGHNLEHAQILTLQGHPELFQEIIEGMVDLDVEEGLMTDELAEDVRRRRHWRNDGVRVVGKAVWCMLGAKGPQSSESCEVEDLDDDDDSDSSV</sequence>
<dbReference type="SUPFAM" id="SSF52317">
    <property type="entry name" value="Class I glutamine amidotransferase-like"/>
    <property type="match status" value="1"/>
</dbReference>
<evidence type="ECO:0000256" key="1">
    <source>
        <dbReference type="SAM" id="MobiDB-lite"/>
    </source>
</evidence>
<dbReference type="Proteomes" id="UP000717328">
    <property type="component" value="Unassembled WGS sequence"/>
</dbReference>
<evidence type="ECO:0000313" key="4">
    <source>
        <dbReference type="Proteomes" id="UP000717328"/>
    </source>
</evidence>
<dbReference type="AlphaFoldDB" id="A0A9P7K3I1"/>
<dbReference type="GO" id="GO:0005829">
    <property type="term" value="C:cytosol"/>
    <property type="evidence" value="ECO:0007669"/>
    <property type="project" value="TreeGrafter"/>
</dbReference>
<evidence type="ECO:0000259" key="2">
    <source>
        <dbReference type="Pfam" id="PF00117"/>
    </source>
</evidence>
<name>A0A9P7K3I1_9AGAR</name>
<dbReference type="PANTHER" id="PTHR42695">
    <property type="entry name" value="GLUTAMINE AMIDOTRANSFERASE YLR126C-RELATED"/>
    <property type="match status" value="1"/>
</dbReference>
<accession>A0A9P7K3I1</accession>
<comment type="caution">
    <text evidence="3">The sequence shown here is derived from an EMBL/GenBank/DDBJ whole genome shotgun (WGS) entry which is preliminary data.</text>
</comment>
<feature type="domain" description="Glutamine amidotransferase" evidence="2">
    <location>
        <begin position="51"/>
        <end position="143"/>
    </location>
</feature>
<organism evidence="3 4">
    <name type="scientific">Sphagnurus paluster</name>
    <dbReference type="NCBI Taxonomy" id="117069"/>
    <lineage>
        <taxon>Eukaryota</taxon>
        <taxon>Fungi</taxon>
        <taxon>Dikarya</taxon>
        <taxon>Basidiomycota</taxon>
        <taxon>Agaricomycotina</taxon>
        <taxon>Agaricomycetes</taxon>
        <taxon>Agaricomycetidae</taxon>
        <taxon>Agaricales</taxon>
        <taxon>Tricholomatineae</taxon>
        <taxon>Lyophyllaceae</taxon>
        <taxon>Sphagnurus</taxon>
    </lineage>
</organism>
<dbReference type="CDD" id="cd01741">
    <property type="entry name" value="GATase1_1"/>
    <property type="match status" value="1"/>
</dbReference>
<dbReference type="InterPro" id="IPR017926">
    <property type="entry name" value="GATASE"/>
</dbReference>
<protein>
    <recommendedName>
        <fullName evidence="2">Glutamine amidotransferase domain-containing protein</fullName>
    </recommendedName>
</protein>
<reference evidence="3" key="2">
    <citation type="submission" date="2021-10" db="EMBL/GenBank/DDBJ databases">
        <title>Phylogenomics reveals ancestral predisposition of the termite-cultivated fungus Termitomyces towards a domesticated lifestyle.</title>
        <authorList>
            <person name="Auxier B."/>
            <person name="Grum-Grzhimaylo A."/>
            <person name="Cardenas M.E."/>
            <person name="Lodge J.D."/>
            <person name="Laessoe T."/>
            <person name="Pedersen O."/>
            <person name="Smith M.E."/>
            <person name="Kuyper T.W."/>
            <person name="Franco-Molano E.A."/>
            <person name="Baroni T.J."/>
            <person name="Aanen D.K."/>
        </authorList>
    </citation>
    <scope>NUCLEOTIDE SEQUENCE</scope>
    <source>
        <strain evidence="3">D49</strain>
    </source>
</reference>
<dbReference type="PANTHER" id="PTHR42695:SF5">
    <property type="entry name" value="GLUTAMINE AMIDOTRANSFERASE YLR126C-RELATED"/>
    <property type="match status" value="1"/>
</dbReference>
<dbReference type="GO" id="GO:0005634">
    <property type="term" value="C:nucleus"/>
    <property type="evidence" value="ECO:0007669"/>
    <property type="project" value="TreeGrafter"/>
</dbReference>
<proteinExistence type="predicted"/>
<dbReference type="Pfam" id="PF00117">
    <property type="entry name" value="GATase"/>
    <property type="match status" value="1"/>
</dbReference>
<keyword evidence="4" id="KW-1185">Reference proteome</keyword>
<dbReference type="InterPro" id="IPR044992">
    <property type="entry name" value="ChyE-like"/>
</dbReference>
<dbReference type="Gene3D" id="3.40.50.880">
    <property type="match status" value="1"/>
</dbReference>
<reference evidence="3" key="1">
    <citation type="submission" date="2021-02" db="EMBL/GenBank/DDBJ databases">
        <authorList>
            <person name="Nieuwenhuis M."/>
            <person name="Van De Peppel L.J.J."/>
        </authorList>
    </citation>
    <scope>NUCLEOTIDE SEQUENCE</scope>
    <source>
        <strain evidence="3">D49</strain>
    </source>
</reference>
<feature type="compositionally biased region" description="Acidic residues" evidence="1">
    <location>
        <begin position="298"/>
        <end position="313"/>
    </location>
</feature>